<dbReference type="eggNOG" id="ENOG502N661">
    <property type="taxonomic scope" value="Archaea"/>
</dbReference>
<evidence type="ECO:0000313" key="2">
    <source>
        <dbReference type="Proteomes" id="UP000011566"/>
    </source>
</evidence>
<dbReference type="SUPFAM" id="SSF54637">
    <property type="entry name" value="Thioesterase/thiol ester dehydrase-isomerase"/>
    <property type="match status" value="1"/>
</dbReference>
<accession>M0M0C5</accession>
<dbReference type="Proteomes" id="UP000011566">
    <property type="component" value="Unassembled WGS sequence"/>
</dbReference>
<dbReference type="Gene3D" id="3.10.129.10">
    <property type="entry name" value="Hotdog Thioesterase"/>
    <property type="match status" value="1"/>
</dbReference>
<proteinExistence type="predicted"/>
<organism evidence="1 2">
    <name type="scientific">Halococcus hamelinensis 100A6</name>
    <dbReference type="NCBI Taxonomy" id="1132509"/>
    <lineage>
        <taxon>Archaea</taxon>
        <taxon>Methanobacteriati</taxon>
        <taxon>Methanobacteriota</taxon>
        <taxon>Stenosarchaea group</taxon>
        <taxon>Halobacteria</taxon>
        <taxon>Halobacteriales</taxon>
        <taxon>Halococcaceae</taxon>
        <taxon>Halococcus</taxon>
    </lineage>
</organism>
<sequence>MMFHYRWKCAWGHADPQGIAYYPRLVNAMHRAGEEFMDEAGVAYWDIPDDYDVHLPLVAVDFEFERPVMVGDTIEIAVEPDLGTKSLGFDFTATHEDGSVAYTGHEQHVCVSAADNQSRELPGDLRDILDEGNS</sequence>
<dbReference type="InterPro" id="IPR029069">
    <property type="entry name" value="HotDog_dom_sf"/>
</dbReference>
<comment type="caution">
    <text evidence="1">The sequence shown here is derived from an EMBL/GenBank/DDBJ whole genome shotgun (WGS) entry which is preliminary data.</text>
</comment>
<keyword evidence="2" id="KW-1185">Reference proteome</keyword>
<dbReference type="AlphaFoldDB" id="M0M0C5"/>
<protein>
    <submittedName>
        <fullName evidence="1">Thioesterase superfamily protein</fullName>
    </submittedName>
</protein>
<dbReference type="CDD" id="cd00586">
    <property type="entry name" value="4HBT"/>
    <property type="match status" value="1"/>
</dbReference>
<dbReference type="EMBL" id="AOMB01000032">
    <property type="protein sequence ID" value="EMA38049.1"/>
    <property type="molecule type" value="Genomic_DNA"/>
</dbReference>
<evidence type="ECO:0000313" key="1">
    <source>
        <dbReference type="EMBL" id="EMA38049.1"/>
    </source>
</evidence>
<name>M0M0C5_9EURY</name>
<dbReference type="Pfam" id="PF13279">
    <property type="entry name" value="4HBT_2"/>
    <property type="match status" value="1"/>
</dbReference>
<dbReference type="PATRIC" id="fig|1132509.6.peg.2595"/>
<dbReference type="OrthoDB" id="42004at2157"/>
<gene>
    <name evidence="1" type="ORF">C447_11450</name>
</gene>
<reference evidence="1 2" key="1">
    <citation type="journal article" date="2014" name="PLoS Genet.">
        <title>Phylogenetically driven sequencing of extremely halophilic archaea reveals strategies for static and dynamic osmo-response.</title>
        <authorList>
            <person name="Becker E.A."/>
            <person name="Seitzer P.M."/>
            <person name="Tritt A."/>
            <person name="Larsen D."/>
            <person name="Krusor M."/>
            <person name="Yao A.I."/>
            <person name="Wu D."/>
            <person name="Madern D."/>
            <person name="Eisen J.A."/>
            <person name="Darling A.E."/>
            <person name="Facciotti M.T."/>
        </authorList>
    </citation>
    <scope>NUCLEOTIDE SEQUENCE [LARGE SCALE GENOMIC DNA]</scope>
    <source>
        <strain evidence="1 2">100A6</strain>
    </source>
</reference>